<evidence type="ECO:0000313" key="3">
    <source>
        <dbReference type="EMBL" id="QBJ03664.1"/>
    </source>
</evidence>
<name>A0A4Y5FHY8_9CAUD</name>
<evidence type="ECO:0000259" key="2">
    <source>
        <dbReference type="Pfam" id="PF00004"/>
    </source>
</evidence>
<feature type="domain" description="ATPase AAA-type core" evidence="2">
    <location>
        <begin position="77"/>
        <end position="196"/>
    </location>
</feature>
<dbReference type="Proteomes" id="UP000309991">
    <property type="component" value="Segment"/>
</dbReference>
<feature type="region of interest" description="Disordered" evidence="1">
    <location>
        <begin position="139"/>
        <end position="159"/>
    </location>
</feature>
<evidence type="ECO:0000313" key="4">
    <source>
        <dbReference type="Proteomes" id="UP000309991"/>
    </source>
</evidence>
<protein>
    <submittedName>
        <fullName evidence="3">AAA superfamily ATPase</fullName>
    </submittedName>
</protein>
<gene>
    <name evidence="3" type="ORF">UCC3521_0126</name>
</gene>
<dbReference type="EMBL" id="MK504444">
    <property type="protein sequence ID" value="QBJ03664.1"/>
    <property type="molecule type" value="Genomic_DNA"/>
</dbReference>
<dbReference type="Gene3D" id="3.40.50.300">
    <property type="entry name" value="P-loop containing nucleotide triphosphate hydrolases"/>
    <property type="match status" value="1"/>
</dbReference>
<dbReference type="Pfam" id="PF00004">
    <property type="entry name" value="AAA"/>
    <property type="match status" value="1"/>
</dbReference>
<evidence type="ECO:0000256" key="1">
    <source>
        <dbReference type="SAM" id="MobiDB-lite"/>
    </source>
</evidence>
<proteinExistence type="predicted"/>
<dbReference type="InterPro" id="IPR027417">
    <property type="entry name" value="P-loop_NTPase"/>
</dbReference>
<dbReference type="SUPFAM" id="SSF52540">
    <property type="entry name" value="P-loop containing nucleoside triphosphate hydrolases"/>
    <property type="match status" value="1"/>
</dbReference>
<organism evidence="3 4">
    <name type="scientific">Lactobacillus phage 3-521</name>
    <dbReference type="NCBI Taxonomy" id="2510943"/>
    <lineage>
        <taxon>Viruses</taxon>
        <taxon>Duplodnaviria</taxon>
        <taxon>Heunggongvirae</taxon>
        <taxon>Uroviricota</taxon>
        <taxon>Caudoviricetes</taxon>
        <taxon>Herelleviridae</taxon>
        <taxon>Watanabevirus</taxon>
        <taxon>Watanabevirus wv3521</taxon>
    </lineage>
</organism>
<sequence length="413" mass="46731">MKIIKHGNIYDLFSDSDIETYNKYPVGTYQVVLTRQGYELVGTEDLKCKEEKVYGSETEKLDKVLKAYKDSNRSLGVMMTGKKGTGKTLFVQLLSDKVMELGLPVLLVSKATPGLADFLKTIHQEVMVVFDEFEKTFPTGSDSDHEDEDDNKPTQNDLLGLLDGTSSQKMLFIFTANYEGKINNLLINRPGRIYYHFVFDNPEKDEVERYMDDKVPSEYHDEVKKLLSYTMLHSFTFDELRAIASELACGYSLKETLQDLNIYAPSLEDGIALVATFAYSNGQKIESEFKQFPDDDVQSAPVIGKSTDVSQLSDNDSPDLNYGFSNIMKDILSNSFIKDVPAEKFAYDYHSYSDSVCDTLRAEKISTGHVPAGKAEKFMNLPKLVRVSLTTKQEWNKKQAEKSSSYDSLMNNY</sequence>
<reference evidence="3 4" key="1">
    <citation type="submission" date="2019-02" db="EMBL/GenBank/DDBJ databases">
        <title>Isolation of virulent Lactobacillus brevis phages.</title>
        <authorList>
            <person name="Feyereisen M."/>
            <person name="Mahony J."/>
            <person name="O'Sullivan T."/>
            <person name="van Sinderen D."/>
        </authorList>
    </citation>
    <scope>NUCLEOTIDE SEQUENCE [LARGE SCALE GENOMIC DNA]</scope>
</reference>
<dbReference type="GO" id="GO:0005524">
    <property type="term" value="F:ATP binding"/>
    <property type="evidence" value="ECO:0007669"/>
    <property type="project" value="InterPro"/>
</dbReference>
<dbReference type="InterPro" id="IPR003959">
    <property type="entry name" value="ATPase_AAA_core"/>
</dbReference>
<keyword evidence="4" id="KW-1185">Reference proteome</keyword>
<accession>A0A4Y5FHY8</accession>
<dbReference type="GO" id="GO:0016887">
    <property type="term" value="F:ATP hydrolysis activity"/>
    <property type="evidence" value="ECO:0007669"/>
    <property type="project" value="InterPro"/>
</dbReference>